<gene>
    <name evidence="1" type="ORF">RF11_09165</name>
</gene>
<dbReference type="Gene3D" id="1.10.10.10">
    <property type="entry name" value="Winged helix-like DNA-binding domain superfamily/Winged helix DNA-binding domain"/>
    <property type="match status" value="1"/>
</dbReference>
<evidence type="ECO:0000313" key="1">
    <source>
        <dbReference type="EMBL" id="KII71146.1"/>
    </source>
</evidence>
<proteinExistence type="predicted"/>
<sequence>MQFKKIKKTISLKTRCEFGLYSRLNADGPSTNQTRCSYNKIRNEGRGLLITAHQSGSSLKRISEYEHIPQSTVQKIINKYLETRRIDNSDCGGFRHSKITDEIRSFIREKVDEYCTLTLNQIAHLVSTQFRITLD</sequence>
<dbReference type="AlphaFoldDB" id="A0A0C2MUZ9"/>
<dbReference type="OrthoDB" id="4843387at2759"/>
<keyword evidence="2" id="KW-1185">Reference proteome</keyword>
<evidence type="ECO:0008006" key="3">
    <source>
        <dbReference type="Google" id="ProtNLM"/>
    </source>
</evidence>
<protein>
    <recommendedName>
        <fullName evidence="3">Paired domain-containing protein</fullName>
    </recommendedName>
</protein>
<dbReference type="InterPro" id="IPR036388">
    <property type="entry name" value="WH-like_DNA-bd_sf"/>
</dbReference>
<dbReference type="EMBL" id="JWZT01001836">
    <property type="protein sequence ID" value="KII71146.1"/>
    <property type="molecule type" value="Genomic_DNA"/>
</dbReference>
<reference evidence="1 2" key="1">
    <citation type="journal article" date="2014" name="Genome Biol. Evol.">
        <title>The genome of the myxosporean Thelohanellus kitauei shows adaptations to nutrient acquisition within its fish host.</title>
        <authorList>
            <person name="Yang Y."/>
            <person name="Xiong J."/>
            <person name="Zhou Z."/>
            <person name="Huo F."/>
            <person name="Miao W."/>
            <person name="Ran C."/>
            <person name="Liu Y."/>
            <person name="Zhang J."/>
            <person name="Feng J."/>
            <person name="Wang M."/>
            <person name="Wang M."/>
            <person name="Wang L."/>
            <person name="Yao B."/>
        </authorList>
    </citation>
    <scope>NUCLEOTIDE SEQUENCE [LARGE SCALE GENOMIC DNA]</scope>
    <source>
        <strain evidence="1">Wuqing</strain>
    </source>
</reference>
<name>A0A0C2MUZ9_THEKT</name>
<evidence type="ECO:0000313" key="2">
    <source>
        <dbReference type="Proteomes" id="UP000031668"/>
    </source>
</evidence>
<organism evidence="1 2">
    <name type="scientific">Thelohanellus kitauei</name>
    <name type="common">Myxosporean</name>
    <dbReference type="NCBI Taxonomy" id="669202"/>
    <lineage>
        <taxon>Eukaryota</taxon>
        <taxon>Metazoa</taxon>
        <taxon>Cnidaria</taxon>
        <taxon>Myxozoa</taxon>
        <taxon>Myxosporea</taxon>
        <taxon>Bivalvulida</taxon>
        <taxon>Platysporina</taxon>
        <taxon>Myxobolidae</taxon>
        <taxon>Thelohanellus</taxon>
    </lineage>
</organism>
<dbReference type="InterPro" id="IPR009057">
    <property type="entry name" value="Homeodomain-like_sf"/>
</dbReference>
<comment type="caution">
    <text evidence="1">The sequence shown here is derived from an EMBL/GenBank/DDBJ whole genome shotgun (WGS) entry which is preliminary data.</text>
</comment>
<accession>A0A0C2MUZ9</accession>
<dbReference type="SUPFAM" id="SSF46689">
    <property type="entry name" value="Homeodomain-like"/>
    <property type="match status" value="1"/>
</dbReference>
<dbReference type="Proteomes" id="UP000031668">
    <property type="component" value="Unassembled WGS sequence"/>
</dbReference>